<dbReference type="Proteomes" id="UP000002432">
    <property type="component" value="Chromosome"/>
</dbReference>
<dbReference type="STRING" id="204669.Acid345_0813"/>
<reference evidence="1 2" key="1">
    <citation type="journal article" date="2009" name="Appl. Environ. Microbiol.">
        <title>Three genomes from the phylum Acidobacteria provide insight into the lifestyles of these microorganisms in soils.</title>
        <authorList>
            <person name="Ward N.L."/>
            <person name="Challacombe J.F."/>
            <person name="Janssen P.H."/>
            <person name="Henrissat B."/>
            <person name="Coutinho P.M."/>
            <person name="Wu M."/>
            <person name="Xie G."/>
            <person name="Haft D.H."/>
            <person name="Sait M."/>
            <person name="Badger J."/>
            <person name="Barabote R.D."/>
            <person name="Bradley B."/>
            <person name="Brettin T.S."/>
            <person name="Brinkac L.M."/>
            <person name="Bruce D."/>
            <person name="Creasy T."/>
            <person name="Daugherty S.C."/>
            <person name="Davidsen T.M."/>
            <person name="DeBoy R.T."/>
            <person name="Detter J.C."/>
            <person name="Dodson R.J."/>
            <person name="Durkin A.S."/>
            <person name="Ganapathy A."/>
            <person name="Gwinn-Giglio M."/>
            <person name="Han C.S."/>
            <person name="Khouri H."/>
            <person name="Kiss H."/>
            <person name="Kothari S.P."/>
            <person name="Madupu R."/>
            <person name="Nelson K.E."/>
            <person name="Nelson W.C."/>
            <person name="Paulsen I."/>
            <person name="Penn K."/>
            <person name="Ren Q."/>
            <person name="Rosovitz M.J."/>
            <person name="Selengut J.D."/>
            <person name="Shrivastava S."/>
            <person name="Sullivan S.A."/>
            <person name="Tapia R."/>
            <person name="Thompson L.S."/>
            <person name="Watkins K.L."/>
            <person name="Yang Q."/>
            <person name="Yu C."/>
            <person name="Zafar N."/>
            <person name="Zhou L."/>
            <person name="Kuske C.R."/>
        </authorList>
    </citation>
    <scope>NUCLEOTIDE SEQUENCE [LARGE SCALE GENOMIC DNA]</scope>
    <source>
        <strain evidence="1 2">Ellin345</strain>
    </source>
</reference>
<dbReference type="Gene3D" id="3.20.20.410">
    <property type="entry name" value="Protein of unknown function UPF0759"/>
    <property type="match status" value="1"/>
</dbReference>
<name>Q1ITI2_KORVE</name>
<dbReference type="CDD" id="cd01029">
    <property type="entry name" value="TOPRIM_primases"/>
    <property type="match status" value="1"/>
</dbReference>
<accession>Q1ITI2</accession>
<dbReference type="InterPro" id="IPR036520">
    <property type="entry name" value="UPF0759_sf"/>
</dbReference>
<dbReference type="RefSeq" id="WP_011521620.1">
    <property type="nucleotide sequence ID" value="NC_008009.1"/>
</dbReference>
<dbReference type="EMBL" id="CP000360">
    <property type="protein sequence ID" value="ABF39818.1"/>
    <property type="molecule type" value="Genomic_DNA"/>
</dbReference>
<keyword evidence="2" id="KW-1185">Reference proteome</keyword>
<dbReference type="InterPro" id="IPR034154">
    <property type="entry name" value="TOPRIM_DnaG/twinkle"/>
</dbReference>
<organism evidence="1 2">
    <name type="scientific">Koribacter versatilis (strain Ellin345)</name>
    <dbReference type="NCBI Taxonomy" id="204669"/>
    <lineage>
        <taxon>Bacteria</taxon>
        <taxon>Pseudomonadati</taxon>
        <taxon>Acidobacteriota</taxon>
        <taxon>Terriglobia</taxon>
        <taxon>Terriglobales</taxon>
        <taxon>Candidatus Korobacteraceae</taxon>
        <taxon>Candidatus Korobacter</taxon>
    </lineage>
</organism>
<gene>
    <name evidence="1" type="ordered locus">Acid345_0813</name>
</gene>
<dbReference type="SUPFAM" id="SSF117396">
    <property type="entry name" value="TM1631-like"/>
    <property type="match status" value="1"/>
</dbReference>
<evidence type="ECO:0000313" key="1">
    <source>
        <dbReference type="EMBL" id="ABF39818.1"/>
    </source>
</evidence>
<dbReference type="AlphaFoldDB" id="Q1ITI2"/>
<dbReference type="HOGENOM" id="CLU_046519_3_1_0"/>
<dbReference type="eggNOG" id="COG1801">
    <property type="taxonomic scope" value="Bacteria"/>
</dbReference>
<sequence length="251" mass="29375">MTRCAIHIGTSGWHYKHWVGTFYPEKTPASKMFDFYAKRFDTVELNNSFYRLPSEEMFREWAAATPKGFTFAVKASRFITHNLKLKNPQNALDNILLRAEEMGKKLGPVLFQLPPKWKKNTERLEEFLAALPKYHRYAFEFREPSWHSEDVYAVLRKFNVAYCIHEIAGFHTDLQVTADFTYVRLHGPGAGKYEGSYTEAQLQRWAEQIRRWRETLKAVYLYFDNDQAGYAAKNALRLKALVGTEQQERVA</sequence>
<proteinExistence type="predicted"/>
<dbReference type="Pfam" id="PF01904">
    <property type="entry name" value="DUF72"/>
    <property type="match status" value="1"/>
</dbReference>
<evidence type="ECO:0000313" key="2">
    <source>
        <dbReference type="Proteomes" id="UP000002432"/>
    </source>
</evidence>
<dbReference type="KEGG" id="aba:Acid345_0813"/>
<dbReference type="EnsemblBacteria" id="ABF39818">
    <property type="protein sequence ID" value="ABF39818"/>
    <property type="gene ID" value="Acid345_0813"/>
</dbReference>
<dbReference type="PANTHER" id="PTHR30348">
    <property type="entry name" value="UNCHARACTERIZED PROTEIN YECE"/>
    <property type="match status" value="1"/>
</dbReference>
<evidence type="ECO:0008006" key="3">
    <source>
        <dbReference type="Google" id="ProtNLM"/>
    </source>
</evidence>
<dbReference type="OrthoDB" id="9780310at2"/>
<dbReference type="PANTHER" id="PTHR30348:SF4">
    <property type="entry name" value="DUF72 DOMAIN-CONTAINING PROTEIN"/>
    <property type="match status" value="1"/>
</dbReference>
<dbReference type="InterPro" id="IPR002763">
    <property type="entry name" value="DUF72"/>
</dbReference>
<protein>
    <recommendedName>
        <fullName evidence="3">DUF72 domain-containing protein</fullName>
    </recommendedName>
</protein>